<evidence type="ECO:0000256" key="7">
    <source>
        <dbReference type="ARBA" id="ARBA00022960"/>
    </source>
</evidence>
<keyword evidence="12" id="KW-0460">Magnesium</keyword>
<dbReference type="HOGENOM" id="CLU_039268_1_1_0"/>
<keyword evidence="12" id="KW-0479">Metal-binding</keyword>
<dbReference type="NCBIfam" id="NF002528">
    <property type="entry name" value="PRK01966.1-4"/>
    <property type="match status" value="1"/>
</dbReference>
<evidence type="ECO:0000256" key="12">
    <source>
        <dbReference type="PIRSR" id="PIRSR039102-3"/>
    </source>
</evidence>
<dbReference type="RefSeq" id="WP_016482346.1">
    <property type="nucleotide sequence ID" value="NC_021487.1"/>
</dbReference>
<dbReference type="InterPro" id="IPR016185">
    <property type="entry name" value="PreATP-grasp_dom_sf"/>
</dbReference>
<dbReference type="OrthoDB" id="9813261at2"/>
<dbReference type="GO" id="GO:0008716">
    <property type="term" value="F:D-alanine-D-alanine ligase activity"/>
    <property type="evidence" value="ECO:0007669"/>
    <property type="project" value="UniProtKB-UniRule"/>
</dbReference>
<evidence type="ECO:0000313" key="16">
    <source>
        <dbReference type="Proteomes" id="UP000014227"/>
    </source>
</evidence>
<feature type="active site" evidence="11">
    <location>
        <position position="20"/>
    </location>
</feature>
<dbReference type="NCBIfam" id="TIGR01205">
    <property type="entry name" value="D_ala_D_alaTIGR"/>
    <property type="match status" value="1"/>
</dbReference>
<evidence type="ECO:0000256" key="9">
    <source>
        <dbReference type="ARBA" id="ARBA00023316"/>
    </source>
</evidence>
<feature type="domain" description="ATP-grasp" evidence="14">
    <location>
        <begin position="136"/>
        <end position="343"/>
    </location>
</feature>
<dbReference type="eggNOG" id="COG1181">
    <property type="taxonomic scope" value="Bacteria"/>
</dbReference>
<proteinExistence type="inferred from homology"/>
<evidence type="ECO:0000256" key="11">
    <source>
        <dbReference type="PIRSR" id="PIRSR039102-1"/>
    </source>
</evidence>
<dbReference type="InterPro" id="IPR011127">
    <property type="entry name" value="Dala_Dala_lig_N"/>
</dbReference>
<dbReference type="AlphaFoldDB" id="S0EWT5"/>
<dbReference type="Gene3D" id="3.30.1490.20">
    <property type="entry name" value="ATP-grasp fold, A domain"/>
    <property type="match status" value="1"/>
</dbReference>
<dbReference type="STRING" id="454171.CP488_00182"/>
<keyword evidence="7 10" id="KW-0133">Cell shape</keyword>
<dbReference type="PANTHER" id="PTHR23132:SF23">
    <property type="entry name" value="D-ALANINE--D-ALANINE LIGASE B"/>
    <property type="match status" value="1"/>
</dbReference>
<feature type="active site" evidence="11">
    <location>
        <position position="185"/>
    </location>
</feature>
<dbReference type="PATRIC" id="fig|1303518.3.peg.984"/>
<dbReference type="GO" id="GO:0005524">
    <property type="term" value="F:ATP binding"/>
    <property type="evidence" value="ECO:0007669"/>
    <property type="project" value="UniProtKB-UniRule"/>
</dbReference>
<dbReference type="PROSITE" id="PS50975">
    <property type="entry name" value="ATP_GRASP"/>
    <property type="match status" value="1"/>
</dbReference>
<name>S0EWT5_CHTCT</name>
<dbReference type="UniPathway" id="UPA00219"/>
<keyword evidence="6 13" id="KW-0067">ATP-binding</keyword>
<evidence type="ECO:0000259" key="14">
    <source>
        <dbReference type="PROSITE" id="PS50975"/>
    </source>
</evidence>
<dbReference type="HAMAP" id="MF_00047">
    <property type="entry name" value="Dala_Dala_lig"/>
    <property type="match status" value="1"/>
</dbReference>
<evidence type="ECO:0000256" key="13">
    <source>
        <dbReference type="PROSITE-ProRule" id="PRU00409"/>
    </source>
</evidence>
<evidence type="ECO:0000256" key="2">
    <source>
        <dbReference type="ARBA" id="ARBA00010871"/>
    </source>
</evidence>
<dbReference type="PANTHER" id="PTHR23132">
    <property type="entry name" value="D-ALANINE--D-ALANINE LIGASE"/>
    <property type="match status" value="1"/>
</dbReference>
<organism evidence="15 16">
    <name type="scientific">Chthonomonas calidirosea (strain DSM 23976 / ICMP 18418 / T49)</name>
    <dbReference type="NCBI Taxonomy" id="1303518"/>
    <lineage>
        <taxon>Bacteria</taxon>
        <taxon>Bacillati</taxon>
        <taxon>Armatimonadota</taxon>
        <taxon>Chthonomonadia</taxon>
        <taxon>Chthonomonadales</taxon>
        <taxon>Chthonomonadaceae</taxon>
        <taxon>Chthonomonas</taxon>
    </lineage>
</organism>
<evidence type="ECO:0000256" key="6">
    <source>
        <dbReference type="ARBA" id="ARBA00022840"/>
    </source>
</evidence>
<dbReference type="InParanoid" id="S0EWT5"/>
<dbReference type="InterPro" id="IPR005905">
    <property type="entry name" value="D_ala_D_ala"/>
</dbReference>
<evidence type="ECO:0000256" key="10">
    <source>
        <dbReference type="HAMAP-Rule" id="MF_00047"/>
    </source>
</evidence>
<keyword evidence="9 10" id="KW-0961">Cell wall biogenesis/degradation</keyword>
<dbReference type="NCBIfam" id="NF002378">
    <property type="entry name" value="PRK01372.1"/>
    <property type="match status" value="1"/>
</dbReference>
<dbReference type="GO" id="GO:0071555">
    <property type="term" value="P:cell wall organization"/>
    <property type="evidence" value="ECO:0007669"/>
    <property type="project" value="UniProtKB-KW"/>
</dbReference>
<keyword evidence="4 10" id="KW-0436">Ligase</keyword>
<keyword evidence="8 10" id="KW-0573">Peptidoglycan synthesis</keyword>
<comment type="similarity">
    <text evidence="2 10">Belongs to the D-alanine--D-alanine ligase family.</text>
</comment>
<evidence type="ECO:0000256" key="3">
    <source>
        <dbReference type="ARBA" id="ARBA00022490"/>
    </source>
</evidence>
<dbReference type="FunCoup" id="S0EWT5">
    <property type="interactions" value="286"/>
</dbReference>
<dbReference type="InterPro" id="IPR011761">
    <property type="entry name" value="ATP-grasp"/>
</dbReference>
<dbReference type="Pfam" id="PF07478">
    <property type="entry name" value="Dala_Dala_lig_C"/>
    <property type="match status" value="1"/>
</dbReference>
<evidence type="ECO:0000256" key="4">
    <source>
        <dbReference type="ARBA" id="ARBA00022598"/>
    </source>
</evidence>
<keyword evidence="3 10" id="KW-0963">Cytoplasm</keyword>
<accession>S0EWT5</accession>
<dbReference type="Gene3D" id="3.30.470.20">
    <property type="entry name" value="ATP-grasp fold, B domain"/>
    <property type="match status" value="1"/>
</dbReference>
<protein>
    <recommendedName>
        <fullName evidence="10">D-alanine--D-alanine ligase</fullName>
        <ecNumber evidence="10">6.3.2.4</ecNumber>
    </recommendedName>
    <alternativeName>
        <fullName evidence="10">D-Ala-D-Ala ligase</fullName>
    </alternativeName>
    <alternativeName>
        <fullName evidence="10">D-alanylalanine synthetase</fullName>
    </alternativeName>
</protein>
<dbReference type="Pfam" id="PF01820">
    <property type="entry name" value="Dala_Dala_lig_N"/>
    <property type="match status" value="1"/>
</dbReference>
<dbReference type="GO" id="GO:0005737">
    <property type="term" value="C:cytoplasm"/>
    <property type="evidence" value="ECO:0007669"/>
    <property type="project" value="UniProtKB-SubCell"/>
</dbReference>
<comment type="subcellular location">
    <subcellularLocation>
        <location evidence="1 10">Cytoplasm</location>
    </subcellularLocation>
</comment>
<dbReference type="PROSITE" id="PS00843">
    <property type="entry name" value="DALA_DALA_LIGASE_1"/>
    <property type="match status" value="1"/>
</dbReference>
<dbReference type="SUPFAM" id="SSF56059">
    <property type="entry name" value="Glutathione synthetase ATP-binding domain-like"/>
    <property type="match status" value="1"/>
</dbReference>
<dbReference type="SUPFAM" id="SSF52440">
    <property type="entry name" value="PreATP-grasp domain"/>
    <property type="match status" value="1"/>
</dbReference>
<evidence type="ECO:0000256" key="5">
    <source>
        <dbReference type="ARBA" id="ARBA00022741"/>
    </source>
</evidence>
<keyword evidence="16" id="KW-1185">Reference proteome</keyword>
<sequence>MSSTGRKYRVLVLMGGSSSERAVSLSSGQMILEALDPSRYDAVGADMDALFYLASQHLVSLSETGVSLPGLEWLEKQRQRLLPASAVVRPDVVFIALHGRNGEDGRVQGLLDLLGIPYTGSGVLASALAMNKHLSKQLFRADGLPIVPDIAVVRGKMPSLTSLLEDITAQWGGLPVFVKPNEEGSSVGCTLVERPEQLETAIETAHCYDALALIEPYVSGTEITVGVLEHPETGDVEALPVVEIVPRSTFYDYDSKYTMGGSEHIIPARLPAEVLSKAQQVATRCHMLLGCRGMSRTDLIVANQEPLILEVNTIPGMTPTSLLPDAAASAGISFAELVERLIRCALRHTIPPKQEVTTAYDS</sequence>
<evidence type="ECO:0000313" key="15">
    <source>
        <dbReference type="EMBL" id="CCW34796.1"/>
    </source>
</evidence>
<dbReference type="KEGG" id="ccz:CCALI_00974"/>
<dbReference type="GO" id="GO:0008360">
    <property type="term" value="P:regulation of cell shape"/>
    <property type="evidence" value="ECO:0007669"/>
    <property type="project" value="UniProtKB-KW"/>
</dbReference>
<keyword evidence="12" id="KW-0464">Manganese</keyword>
<comment type="cofactor">
    <cofactor evidence="12">
        <name>Mg(2+)</name>
        <dbReference type="ChEBI" id="CHEBI:18420"/>
    </cofactor>
    <cofactor evidence="12">
        <name>Mn(2+)</name>
        <dbReference type="ChEBI" id="CHEBI:29035"/>
    </cofactor>
    <text evidence="12">Binds 2 magnesium or manganese ions per subunit.</text>
</comment>
<dbReference type="EMBL" id="HF951689">
    <property type="protein sequence ID" value="CCW34796.1"/>
    <property type="molecule type" value="Genomic_DNA"/>
</dbReference>
<dbReference type="InterPro" id="IPR000291">
    <property type="entry name" value="D-Ala_lig_Van_CS"/>
</dbReference>
<evidence type="ECO:0000256" key="8">
    <source>
        <dbReference type="ARBA" id="ARBA00022984"/>
    </source>
</evidence>
<feature type="binding site" evidence="12">
    <location>
        <position position="298"/>
    </location>
    <ligand>
        <name>Mg(2+)</name>
        <dbReference type="ChEBI" id="CHEBI:18420"/>
        <label>1</label>
    </ligand>
</feature>
<feature type="binding site" evidence="12">
    <location>
        <position position="312"/>
    </location>
    <ligand>
        <name>Mg(2+)</name>
        <dbReference type="ChEBI" id="CHEBI:18420"/>
        <label>2</label>
    </ligand>
</feature>
<dbReference type="GO" id="GO:0009252">
    <property type="term" value="P:peptidoglycan biosynthetic process"/>
    <property type="evidence" value="ECO:0007669"/>
    <property type="project" value="UniProtKB-UniRule"/>
</dbReference>
<feature type="active site" evidence="11">
    <location>
        <position position="321"/>
    </location>
</feature>
<dbReference type="PROSITE" id="PS00844">
    <property type="entry name" value="DALA_DALA_LIGASE_2"/>
    <property type="match status" value="1"/>
</dbReference>
<dbReference type="GO" id="GO:0046872">
    <property type="term" value="F:metal ion binding"/>
    <property type="evidence" value="ECO:0007669"/>
    <property type="project" value="UniProtKB-KW"/>
</dbReference>
<dbReference type="InterPro" id="IPR011095">
    <property type="entry name" value="Dala_Dala_lig_C"/>
</dbReference>
<comment type="catalytic activity">
    <reaction evidence="10">
        <text>2 D-alanine + ATP = D-alanyl-D-alanine + ADP + phosphate + H(+)</text>
        <dbReference type="Rhea" id="RHEA:11224"/>
        <dbReference type="ChEBI" id="CHEBI:15378"/>
        <dbReference type="ChEBI" id="CHEBI:30616"/>
        <dbReference type="ChEBI" id="CHEBI:43474"/>
        <dbReference type="ChEBI" id="CHEBI:57416"/>
        <dbReference type="ChEBI" id="CHEBI:57822"/>
        <dbReference type="ChEBI" id="CHEBI:456216"/>
        <dbReference type="EC" id="6.3.2.4"/>
    </reaction>
</comment>
<feature type="binding site" evidence="12">
    <location>
        <position position="310"/>
    </location>
    <ligand>
        <name>Mg(2+)</name>
        <dbReference type="ChEBI" id="CHEBI:18420"/>
        <label>2</label>
    </ligand>
</feature>
<reference evidence="16" key="1">
    <citation type="submission" date="2013-03" db="EMBL/GenBank/DDBJ databases">
        <title>Genome sequence of Chthonomonas calidirosea, the first sequenced genome from the Armatimonadetes phylum (formally candidate division OP10).</title>
        <authorList>
            <person name="Lee K.C.Y."/>
            <person name="Morgan X.C."/>
            <person name="Dunfield P.F."/>
            <person name="Tamas I."/>
            <person name="Houghton K.M."/>
            <person name="Vyssotski M."/>
            <person name="Ryan J.L.J."/>
            <person name="Lagutin K."/>
            <person name="McDonald I.R."/>
            <person name="Stott M.B."/>
        </authorList>
    </citation>
    <scope>NUCLEOTIDE SEQUENCE [LARGE SCALE GENOMIC DNA]</scope>
    <source>
        <strain evidence="16">DSM 23976 / ICMP 18418 / T49</strain>
    </source>
</reference>
<comment type="pathway">
    <text evidence="10">Cell wall biogenesis; peptidoglycan biosynthesis.</text>
</comment>
<dbReference type="InterPro" id="IPR013815">
    <property type="entry name" value="ATP_grasp_subdomain_1"/>
</dbReference>
<dbReference type="Gene3D" id="3.40.50.20">
    <property type="match status" value="1"/>
</dbReference>
<feature type="binding site" evidence="12">
    <location>
        <position position="310"/>
    </location>
    <ligand>
        <name>Mg(2+)</name>
        <dbReference type="ChEBI" id="CHEBI:18420"/>
        <label>1</label>
    </ligand>
</feature>
<dbReference type="Proteomes" id="UP000014227">
    <property type="component" value="Chromosome I"/>
</dbReference>
<evidence type="ECO:0000256" key="1">
    <source>
        <dbReference type="ARBA" id="ARBA00004496"/>
    </source>
</evidence>
<dbReference type="PIRSF" id="PIRSF039102">
    <property type="entry name" value="Ddl/VanB"/>
    <property type="match status" value="1"/>
</dbReference>
<comment type="function">
    <text evidence="10">Cell wall formation.</text>
</comment>
<keyword evidence="5 13" id="KW-0547">Nucleotide-binding</keyword>
<dbReference type="EC" id="6.3.2.4" evidence="10"/>
<gene>
    <name evidence="10" type="primary">ddl</name>
    <name evidence="15" type="ORF">CCALI_00974</name>
</gene>